<feature type="region of interest" description="Disordered" evidence="1">
    <location>
        <begin position="25"/>
        <end position="60"/>
    </location>
</feature>
<gene>
    <name evidence="2" type="ORF">Pfra01_001603000</name>
</gene>
<name>A0A9W7CY37_9STRA</name>
<dbReference type="EMBL" id="BSXT01001790">
    <property type="protein sequence ID" value="GMF45150.1"/>
    <property type="molecule type" value="Genomic_DNA"/>
</dbReference>
<evidence type="ECO:0000313" key="2">
    <source>
        <dbReference type="EMBL" id="GMF45150.1"/>
    </source>
</evidence>
<dbReference type="Proteomes" id="UP001165121">
    <property type="component" value="Unassembled WGS sequence"/>
</dbReference>
<dbReference type="AlphaFoldDB" id="A0A9W7CY37"/>
<keyword evidence="3" id="KW-1185">Reference proteome</keyword>
<proteinExistence type="predicted"/>
<accession>A0A9W7CY37</accession>
<evidence type="ECO:0000256" key="1">
    <source>
        <dbReference type="SAM" id="MobiDB-lite"/>
    </source>
</evidence>
<reference evidence="2" key="1">
    <citation type="submission" date="2023-04" db="EMBL/GenBank/DDBJ databases">
        <title>Phytophthora fragariaefolia NBRC 109709.</title>
        <authorList>
            <person name="Ichikawa N."/>
            <person name="Sato H."/>
            <person name="Tonouchi N."/>
        </authorList>
    </citation>
    <scope>NUCLEOTIDE SEQUENCE</scope>
    <source>
        <strain evidence="2">NBRC 109709</strain>
    </source>
</reference>
<protein>
    <submittedName>
        <fullName evidence="2">Unnamed protein product</fullName>
    </submittedName>
</protein>
<evidence type="ECO:0000313" key="3">
    <source>
        <dbReference type="Proteomes" id="UP001165121"/>
    </source>
</evidence>
<sequence>MKHSTSWCVSSGVGHSSKAAQDIISLTGDGPESQSSAVGHRPVAADPTARHVDSTPASALGAPGANAFQMSEQWIQCQQLQLCSNRNTSVGS</sequence>
<organism evidence="2 3">
    <name type="scientific">Phytophthora fragariaefolia</name>
    <dbReference type="NCBI Taxonomy" id="1490495"/>
    <lineage>
        <taxon>Eukaryota</taxon>
        <taxon>Sar</taxon>
        <taxon>Stramenopiles</taxon>
        <taxon>Oomycota</taxon>
        <taxon>Peronosporomycetes</taxon>
        <taxon>Peronosporales</taxon>
        <taxon>Peronosporaceae</taxon>
        <taxon>Phytophthora</taxon>
    </lineage>
</organism>
<comment type="caution">
    <text evidence="2">The sequence shown here is derived from an EMBL/GenBank/DDBJ whole genome shotgun (WGS) entry which is preliminary data.</text>
</comment>